<protein>
    <submittedName>
        <fullName evidence="1">Uncharacterized protein</fullName>
    </submittedName>
</protein>
<reference evidence="1" key="1">
    <citation type="submission" date="2021-01" db="EMBL/GenBank/DDBJ databases">
        <authorList>
            <consortium name="Genoscope - CEA"/>
            <person name="William W."/>
        </authorList>
    </citation>
    <scope>NUCLEOTIDE SEQUENCE</scope>
</reference>
<proteinExistence type="predicted"/>
<keyword evidence="2" id="KW-1185">Reference proteome</keyword>
<gene>
    <name evidence="1" type="ORF">PPRIM_AZ9-3.1.T1610088</name>
</gene>
<evidence type="ECO:0000313" key="2">
    <source>
        <dbReference type="Proteomes" id="UP000688137"/>
    </source>
</evidence>
<evidence type="ECO:0000313" key="1">
    <source>
        <dbReference type="EMBL" id="CAD8114818.1"/>
    </source>
</evidence>
<dbReference type="AlphaFoldDB" id="A0A8S1QFU8"/>
<accession>A0A8S1QFU8</accession>
<name>A0A8S1QFU8_PARPR</name>
<comment type="caution">
    <text evidence="1">The sequence shown here is derived from an EMBL/GenBank/DDBJ whole genome shotgun (WGS) entry which is preliminary data.</text>
</comment>
<dbReference type="OMA" id="EVRRCHY"/>
<sequence>MTKNAQQQFINRTYVKVSAMQKCQLIALVFQEEWKIKKAASFLYINYASAKSIILKHRKNQILTKLPMISEDRRCHYKIFKNGKHNYNILCLKGGIFQNLLENLSNK</sequence>
<dbReference type="Proteomes" id="UP000688137">
    <property type="component" value="Unassembled WGS sequence"/>
</dbReference>
<organism evidence="1 2">
    <name type="scientific">Paramecium primaurelia</name>
    <dbReference type="NCBI Taxonomy" id="5886"/>
    <lineage>
        <taxon>Eukaryota</taxon>
        <taxon>Sar</taxon>
        <taxon>Alveolata</taxon>
        <taxon>Ciliophora</taxon>
        <taxon>Intramacronucleata</taxon>
        <taxon>Oligohymenophorea</taxon>
        <taxon>Peniculida</taxon>
        <taxon>Parameciidae</taxon>
        <taxon>Paramecium</taxon>
    </lineage>
</organism>
<dbReference type="EMBL" id="CAJJDM010000166">
    <property type="protein sequence ID" value="CAD8114818.1"/>
    <property type="molecule type" value="Genomic_DNA"/>
</dbReference>